<evidence type="ECO:0000259" key="5">
    <source>
        <dbReference type="Pfam" id="PF02384"/>
    </source>
</evidence>
<dbReference type="GO" id="GO:0008170">
    <property type="term" value="F:N-methyltransferase activity"/>
    <property type="evidence" value="ECO:0007669"/>
    <property type="project" value="InterPro"/>
</dbReference>
<evidence type="ECO:0000256" key="4">
    <source>
        <dbReference type="ARBA" id="ARBA00022747"/>
    </source>
</evidence>
<name>A0A7G9Z0J6_9EURY</name>
<dbReference type="EMBL" id="MT631550">
    <property type="protein sequence ID" value="QNO53780.1"/>
    <property type="molecule type" value="Genomic_DNA"/>
</dbReference>
<reference evidence="6" key="1">
    <citation type="submission" date="2020-06" db="EMBL/GenBank/DDBJ databases">
        <title>Unique genomic features of the anaerobic methanotrophic archaea.</title>
        <authorList>
            <person name="Chadwick G.L."/>
            <person name="Skennerton C.T."/>
            <person name="Laso-Perez R."/>
            <person name="Leu A.O."/>
            <person name="Speth D.R."/>
            <person name="Yu H."/>
            <person name="Morgan-Lang C."/>
            <person name="Hatzenpichler R."/>
            <person name="Goudeau D."/>
            <person name="Malmstrom R."/>
            <person name="Brazelton W.J."/>
            <person name="Woyke T."/>
            <person name="Hallam S.J."/>
            <person name="Tyson G.W."/>
            <person name="Wegener G."/>
            <person name="Boetius A."/>
            <person name="Orphan V."/>
        </authorList>
    </citation>
    <scope>NUCLEOTIDE SEQUENCE</scope>
</reference>
<dbReference type="InterPro" id="IPR050953">
    <property type="entry name" value="N4_N6_ade-DNA_methylase"/>
</dbReference>
<accession>A0A7G9Z0J6</accession>
<evidence type="ECO:0000256" key="1">
    <source>
        <dbReference type="ARBA" id="ARBA00022603"/>
    </source>
</evidence>
<dbReference type="InterPro" id="IPR003356">
    <property type="entry name" value="DNA_methylase_A-5"/>
</dbReference>
<keyword evidence="2" id="KW-0808">Transferase</keyword>
<dbReference type="PANTHER" id="PTHR33841:SF5">
    <property type="entry name" value="DNA METHYLASE (MODIFICATION METHYLASE) (METHYLTRANSFERASE)-RELATED"/>
    <property type="match status" value="1"/>
</dbReference>
<dbReference type="InterPro" id="IPR002052">
    <property type="entry name" value="DNA_methylase_N6_adenine_CS"/>
</dbReference>
<organism evidence="6">
    <name type="scientific">Candidatus Methanophagaceae archaeon ANME-1 ERB6</name>
    <dbReference type="NCBI Taxonomy" id="2759912"/>
    <lineage>
        <taxon>Archaea</taxon>
        <taxon>Methanobacteriati</taxon>
        <taxon>Methanobacteriota</taxon>
        <taxon>Stenosarchaea group</taxon>
        <taxon>Methanomicrobia</taxon>
        <taxon>Candidatus Methanophagales</taxon>
        <taxon>Candidatus Methanophagaceae</taxon>
    </lineage>
</organism>
<dbReference type="GO" id="GO:0009007">
    <property type="term" value="F:site-specific DNA-methyltransferase (adenine-specific) activity"/>
    <property type="evidence" value="ECO:0007669"/>
    <property type="project" value="UniProtKB-EC"/>
</dbReference>
<keyword evidence="3" id="KW-0949">S-adenosyl-L-methionine</keyword>
<keyword evidence="1" id="KW-0489">Methyltransferase</keyword>
<gene>
    <name evidence="6" type="ORF">JMICBFOL_00029</name>
</gene>
<dbReference type="PROSITE" id="PS00092">
    <property type="entry name" value="N6_MTASE"/>
    <property type="match status" value="1"/>
</dbReference>
<dbReference type="GO" id="GO:0003677">
    <property type="term" value="F:DNA binding"/>
    <property type="evidence" value="ECO:0007669"/>
    <property type="project" value="InterPro"/>
</dbReference>
<dbReference type="InterPro" id="IPR029063">
    <property type="entry name" value="SAM-dependent_MTases_sf"/>
</dbReference>
<protein>
    <recommendedName>
        <fullName evidence="5">DNA methylase adenine-specific domain-containing protein</fullName>
    </recommendedName>
</protein>
<dbReference type="AlphaFoldDB" id="A0A7G9Z0J6"/>
<dbReference type="GO" id="GO:0032259">
    <property type="term" value="P:methylation"/>
    <property type="evidence" value="ECO:0007669"/>
    <property type="project" value="UniProtKB-KW"/>
</dbReference>
<dbReference type="SUPFAM" id="SSF53335">
    <property type="entry name" value="S-adenosyl-L-methionine-dependent methyltransferases"/>
    <property type="match status" value="1"/>
</dbReference>
<proteinExistence type="predicted"/>
<dbReference type="PRINTS" id="PR00507">
    <property type="entry name" value="N12N6MTFRASE"/>
</dbReference>
<dbReference type="GO" id="GO:0009307">
    <property type="term" value="P:DNA restriction-modification system"/>
    <property type="evidence" value="ECO:0007669"/>
    <property type="project" value="UniProtKB-KW"/>
</dbReference>
<evidence type="ECO:0000313" key="6">
    <source>
        <dbReference type="EMBL" id="QNO53780.1"/>
    </source>
</evidence>
<dbReference type="Pfam" id="PF02384">
    <property type="entry name" value="N6_Mtase"/>
    <property type="match status" value="1"/>
</dbReference>
<keyword evidence="4" id="KW-0680">Restriction system</keyword>
<sequence length="1019" mass="117492">MTKYDNLDLRTKLDQTEAYKKVCSKLGYSSGVIEHAEQAHSPVQRHLFSEARRLIKNIDALYFSGDVPIAYFKLLSDFDEREIIELHRRVWNQNRVPLLYVVTPSELRIYNCFEEPANPEKEEELDTQKRLIRKINLAADILKDLKNFSREQIDSGAFWKSEIGRYFRSDKRVDQSLLKNLKITRKKLHKQGLDYPVIHSLLGRSIFILYLEDRGAIDKDKYYGSATTYFDVLENPDATYQLFKKLEEKFNGDLFPVTIEEQNAVEKKHLKYVRELFYGTQMDTGQQPLWRCYDFGVIPIELISAIYEEFLHTEKEKGYPSEKGAYYTPHALVEFILNEVLPWPSDDGYQHELSILDPACGSGIFLVEAFRRLVARWKFSHEEKNIPIPELKHILTNCIHGVDINLDAIRVAAFSLYLAFMDYLEPKTIWEQIRFPYLVYRPDDPDKYGKNLFPMDIFKAGPFENTNYDIVVGNPPWKRDGLLEHISNYLSSRGFAQEIAQAFLWRARDFSSNGKIALLATSKILFNTETKDCYFRSEFFGKNYVEMVVNFSALRRTKGRRGRQLFVSAVGPATIFFYRTNKPETPKSTILYCTPKPTRADNALPGIMIEASEIKFLPRAKCDTPSNIWKVAMWGTQRDLEIIEEFQKYGNLAAHLGSCRSDLSWKKARGFQTSPNPNKNKPNDQLSNMPFINAKDITRFWINPDKITKVKPNTFSAFGCMETYFGPHILIKEGQSNKKFCAAFTEHDCAFRDTITGVSRPSDKSALMKAITAYLNSSFSSYFLFMTASTWGVERERVYPSEVFQLPDLAFRFTDEQIDKLAGNVDAIGKLMADGLPETDARILKIEAEIDQIIYANLDLSESERFLIEDVLQYSLDFFQEGEKSKACDAVQTEDLRVYARTFCDAVNSILQFGELEASATVYSDDAPLRLASIRFSGVKGEKAVNISYSTNGLKEALASLDRQNLQEYSESIYVRRNVKLYDRDTLHIIKPDEKRFWTRSMALRDADETLAEGLNLRE</sequence>
<evidence type="ECO:0000256" key="3">
    <source>
        <dbReference type="ARBA" id="ARBA00022691"/>
    </source>
</evidence>
<dbReference type="Gene3D" id="3.40.50.150">
    <property type="entry name" value="Vaccinia Virus protein VP39"/>
    <property type="match status" value="1"/>
</dbReference>
<evidence type="ECO:0000256" key="2">
    <source>
        <dbReference type="ARBA" id="ARBA00022679"/>
    </source>
</evidence>
<dbReference type="PANTHER" id="PTHR33841">
    <property type="entry name" value="DNA METHYLTRANSFERASE YEEA-RELATED"/>
    <property type="match status" value="1"/>
</dbReference>
<feature type="domain" description="DNA methylase adenine-specific" evidence="5">
    <location>
        <begin position="301"/>
        <end position="591"/>
    </location>
</feature>